<keyword evidence="3" id="KW-1185">Reference proteome</keyword>
<comment type="caution">
    <text evidence="2">The sequence shown here is derived from an EMBL/GenBank/DDBJ whole genome shotgun (WGS) entry which is preliminary data.</text>
</comment>
<proteinExistence type="predicted"/>
<dbReference type="OrthoDB" id="1742162at2759"/>
<evidence type="ECO:0000256" key="1">
    <source>
        <dbReference type="SAM" id="MobiDB-lite"/>
    </source>
</evidence>
<evidence type="ECO:0000313" key="2">
    <source>
        <dbReference type="EMBL" id="GMJ04082.1"/>
    </source>
</evidence>
<name>A0A9W7IZU6_HIBTR</name>
<accession>A0A9W7IZU6</accession>
<protein>
    <submittedName>
        <fullName evidence="2">Uncharacterized protein</fullName>
    </submittedName>
</protein>
<dbReference type="EMBL" id="BSYR01000038">
    <property type="protein sequence ID" value="GMJ04082.1"/>
    <property type="molecule type" value="Genomic_DNA"/>
</dbReference>
<reference evidence="2" key="1">
    <citation type="submission" date="2023-05" db="EMBL/GenBank/DDBJ databases">
        <title>Genome and transcriptome analyses reveal genes involved in the formation of fine ridges on petal epidermal cells in Hibiscus trionum.</title>
        <authorList>
            <person name="Koshimizu S."/>
            <person name="Masuda S."/>
            <person name="Ishii T."/>
            <person name="Shirasu K."/>
            <person name="Hoshino A."/>
            <person name="Arita M."/>
        </authorList>
    </citation>
    <scope>NUCLEOTIDE SEQUENCE</scope>
    <source>
        <strain evidence="2">Hamamatsu line</strain>
    </source>
</reference>
<gene>
    <name evidence="2" type="ORF">HRI_004077400</name>
</gene>
<dbReference type="Proteomes" id="UP001165190">
    <property type="component" value="Unassembled WGS sequence"/>
</dbReference>
<evidence type="ECO:0000313" key="3">
    <source>
        <dbReference type="Proteomes" id="UP001165190"/>
    </source>
</evidence>
<sequence length="125" mass="14080">MQAIKIKVDELDTLGKSLDADDLIEKVMEGLDDTFQPVIDAINSRDIVITFDELHEKLINRELTPHNSSSSVPVTAYSNHTQRSNQRFHRSSTPSASQQYNRSMRPFWANVSGAELRGMFSLSAL</sequence>
<dbReference type="Pfam" id="PF14223">
    <property type="entry name" value="Retrotran_gag_2"/>
    <property type="match status" value="1"/>
</dbReference>
<feature type="region of interest" description="Disordered" evidence="1">
    <location>
        <begin position="65"/>
        <end position="99"/>
    </location>
</feature>
<dbReference type="AlphaFoldDB" id="A0A9W7IZU6"/>
<organism evidence="2 3">
    <name type="scientific">Hibiscus trionum</name>
    <name type="common">Flower of an hour</name>
    <dbReference type="NCBI Taxonomy" id="183268"/>
    <lineage>
        <taxon>Eukaryota</taxon>
        <taxon>Viridiplantae</taxon>
        <taxon>Streptophyta</taxon>
        <taxon>Embryophyta</taxon>
        <taxon>Tracheophyta</taxon>
        <taxon>Spermatophyta</taxon>
        <taxon>Magnoliopsida</taxon>
        <taxon>eudicotyledons</taxon>
        <taxon>Gunneridae</taxon>
        <taxon>Pentapetalae</taxon>
        <taxon>rosids</taxon>
        <taxon>malvids</taxon>
        <taxon>Malvales</taxon>
        <taxon>Malvaceae</taxon>
        <taxon>Malvoideae</taxon>
        <taxon>Hibiscus</taxon>
    </lineage>
</organism>